<proteinExistence type="predicted"/>
<reference evidence="1 2" key="1">
    <citation type="journal article" date="2017" name="Nature">
        <title>The Apostasia genome and the evolution of orchids.</title>
        <authorList>
            <person name="Zhang G.Q."/>
            <person name="Liu K.W."/>
            <person name="Li Z."/>
            <person name="Lohaus R."/>
            <person name="Hsiao Y.Y."/>
            <person name="Niu S.C."/>
            <person name="Wang J.Y."/>
            <person name="Lin Y.C."/>
            <person name="Xu Q."/>
            <person name="Chen L.J."/>
            <person name="Yoshida K."/>
            <person name="Fujiwara S."/>
            <person name="Wang Z.W."/>
            <person name="Zhang Y.Q."/>
            <person name="Mitsuda N."/>
            <person name="Wang M."/>
            <person name="Liu G.H."/>
            <person name="Pecoraro L."/>
            <person name="Huang H.X."/>
            <person name="Xiao X.J."/>
            <person name="Lin M."/>
            <person name="Wu X.Y."/>
            <person name="Wu W.L."/>
            <person name="Chen Y.Y."/>
            <person name="Chang S.B."/>
            <person name="Sakamoto S."/>
            <person name="Ohme-Takagi M."/>
            <person name="Yagi M."/>
            <person name="Zeng S.J."/>
            <person name="Shen C.Y."/>
            <person name="Yeh C.M."/>
            <person name="Luo Y.B."/>
            <person name="Tsai W.C."/>
            <person name="Van de Peer Y."/>
            <person name="Liu Z.J."/>
        </authorList>
    </citation>
    <scope>NUCLEOTIDE SEQUENCE [LARGE SCALE GENOMIC DNA]</scope>
    <source>
        <strain evidence="2">cv. Shenzhen</strain>
        <tissue evidence="1">Stem</tissue>
    </source>
</reference>
<dbReference type="PANTHER" id="PTHR35505">
    <property type="entry name" value="OS01G0600300 PROTEIN"/>
    <property type="match status" value="1"/>
</dbReference>
<keyword evidence="2" id="KW-1185">Reference proteome</keyword>
<dbReference type="STRING" id="1088818.A0A2I0AL51"/>
<accession>A0A2I0AL51</accession>
<organism evidence="1 2">
    <name type="scientific">Apostasia shenzhenica</name>
    <dbReference type="NCBI Taxonomy" id="1088818"/>
    <lineage>
        <taxon>Eukaryota</taxon>
        <taxon>Viridiplantae</taxon>
        <taxon>Streptophyta</taxon>
        <taxon>Embryophyta</taxon>
        <taxon>Tracheophyta</taxon>
        <taxon>Spermatophyta</taxon>
        <taxon>Magnoliopsida</taxon>
        <taxon>Liliopsida</taxon>
        <taxon>Asparagales</taxon>
        <taxon>Orchidaceae</taxon>
        <taxon>Apostasioideae</taxon>
        <taxon>Apostasia</taxon>
    </lineage>
</organism>
<evidence type="ECO:0000313" key="1">
    <source>
        <dbReference type="EMBL" id="PKA56289.1"/>
    </source>
</evidence>
<dbReference type="EMBL" id="KZ451974">
    <property type="protein sequence ID" value="PKA56289.1"/>
    <property type="molecule type" value="Genomic_DNA"/>
</dbReference>
<sequence>MDPVLLQSPVTAQSAGLGIFLEMNFEPVLRESVERFLTGINSEGFDFAGFRSVLSRQLQSSADPPIEIVWLYAAAGYYESISARSSVGRVRVARDLLQLLSSCSAAVGGTKCIALTAPAVYDLYQCAVEDGLVDEKTLAEIERFSEAILSYLSICSGHCKDLEGINTGLHSSFLDLVRVWTLRRSADEGSLEMFFPLVGDEVRKRFVEKERCGIGYLAGVVIAEAFLLRLCLKVKAGGASRKGLQKELVVWAVSSITAFSNRIFFGNVCYPDPFLYCLCQLIDM</sequence>
<gene>
    <name evidence="1" type="ORF">AXF42_Ash011219</name>
</gene>
<evidence type="ECO:0000313" key="2">
    <source>
        <dbReference type="Proteomes" id="UP000236161"/>
    </source>
</evidence>
<dbReference type="Proteomes" id="UP000236161">
    <property type="component" value="Unassembled WGS sequence"/>
</dbReference>
<dbReference type="PANTHER" id="PTHR35505:SF1">
    <property type="entry name" value="SNF2 DOMAIN PROTEIN"/>
    <property type="match status" value="1"/>
</dbReference>
<dbReference type="AlphaFoldDB" id="A0A2I0AL51"/>
<protein>
    <submittedName>
        <fullName evidence="1">Uncharacterized protein</fullName>
    </submittedName>
</protein>
<name>A0A2I0AL51_9ASPA</name>
<dbReference type="OrthoDB" id="1660458at2759"/>